<evidence type="ECO:0000313" key="2">
    <source>
        <dbReference type="EMBL" id="MBC5667345.1"/>
    </source>
</evidence>
<dbReference type="EMBL" id="JACOOZ010000003">
    <property type="protein sequence ID" value="MBC5667345.1"/>
    <property type="molecule type" value="Genomic_DNA"/>
</dbReference>
<sequence length="202" mass="23442">MANYVITDGTRWIMKDRNGKYVPTSCESFADIFSKKQAENIQKCSLAKALRGVFYVEKTSEEVPKEIKPATDKELKDTEKVLVSENIQCWLDKISDLNGLASDALRRKEELNQKLSNIDKEICDLLHYIEFCNLNAAQGYKVYKMLKERRIIRRSIKNELSVLNIILSKKISETATDEINRCVAGMDKRFYEPRVLKELFDF</sequence>
<proteinExistence type="predicted"/>
<organism evidence="2 3">
    <name type="scientific">Eubacterium segne</name>
    <dbReference type="NCBI Taxonomy" id="2763045"/>
    <lineage>
        <taxon>Bacteria</taxon>
        <taxon>Bacillati</taxon>
        <taxon>Bacillota</taxon>
        <taxon>Clostridia</taxon>
        <taxon>Eubacteriales</taxon>
        <taxon>Eubacteriaceae</taxon>
        <taxon>Eubacterium</taxon>
    </lineage>
</organism>
<feature type="coiled-coil region" evidence="1">
    <location>
        <begin position="94"/>
        <end position="121"/>
    </location>
</feature>
<name>A0ABR7F3G7_9FIRM</name>
<reference evidence="2 3" key="1">
    <citation type="submission" date="2020-08" db="EMBL/GenBank/DDBJ databases">
        <title>Genome public.</title>
        <authorList>
            <person name="Liu C."/>
            <person name="Sun Q."/>
        </authorList>
    </citation>
    <scope>NUCLEOTIDE SEQUENCE [LARGE SCALE GENOMIC DNA]</scope>
    <source>
        <strain evidence="2 3">BX4</strain>
    </source>
</reference>
<evidence type="ECO:0000313" key="3">
    <source>
        <dbReference type="Proteomes" id="UP000597877"/>
    </source>
</evidence>
<dbReference type="Proteomes" id="UP000597877">
    <property type="component" value="Unassembled WGS sequence"/>
</dbReference>
<gene>
    <name evidence="2" type="ORF">H8S00_05010</name>
</gene>
<accession>A0ABR7F3G7</accession>
<comment type="caution">
    <text evidence="2">The sequence shown here is derived from an EMBL/GenBank/DDBJ whole genome shotgun (WGS) entry which is preliminary data.</text>
</comment>
<protein>
    <submittedName>
        <fullName evidence="2">Uncharacterized protein</fullName>
    </submittedName>
</protein>
<evidence type="ECO:0000256" key="1">
    <source>
        <dbReference type="SAM" id="Coils"/>
    </source>
</evidence>
<keyword evidence="3" id="KW-1185">Reference proteome</keyword>
<keyword evidence="1" id="KW-0175">Coiled coil</keyword>
<dbReference type="RefSeq" id="WP_186840127.1">
    <property type="nucleotide sequence ID" value="NZ_JACOOZ010000003.1"/>
</dbReference>